<keyword evidence="2" id="KW-1185">Reference proteome</keyword>
<evidence type="ECO:0000313" key="1">
    <source>
        <dbReference type="EMBL" id="KAK1837482.1"/>
    </source>
</evidence>
<name>A0AAD9E7F6_9PEZI</name>
<proteinExistence type="predicted"/>
<dbReference type="EMBL" id="JAQOWY010001227">
    <property type="protein sequence ID" value="KAK1837482.1"/>
    <property type="molecule type" value="Genomic_DNA"/>
</dbReference>
<dbReference type="Proteomes" id="UP001243330">
    <property type="component" value="Unassembled WGS sequence"/>
</dbReference>
<sequence>MHLTHLLPHIPMSDSSKKTPTFVSITIIIIMMD</sequence>
<comment type="caution">
    <text evidence="1">The sequence shown here is derived from an EMBL/GenBank/DDBJ whole genome shotgun (WGS) entry which is preliminary data.</text>
</comment>
<dbReference type="AlphaFoldDB" id="A0AAD9E7F6"/>
<reference evidence="1" key="1">
    <citation type="submission" date="2023-01" db="EMBL/GenBank/DDBJ databases">
        <title>Colletotrichum chrysophilum M932 genome sequence.</title>
        <authorList>
            <person name="Baroncelli R."/>
        </authorList>
    </citation>
    <scope>NUCLEOTIDE SEQUENCE</scope>
    <source>
        <strain evidence="1">M932</strain>
    </source>
</reference>
<protein>
    <submittedName>
        <fullName evidence="1">Uncharacterized protein</fullName>
    </submittedName>
</protein>
<gene>
    <name evidence="1" type="ORF">CCHR01_19897</name>
</gene>
<accession>A0AAD9E7F6</accession>
<evidence type="ECO:0000313" key="2">
    <source>
        <dbReference type="Proteomes" id="UP001243330"/>
    </source>
</evidence>
<organism evidence="1 2">
    <name type="scientific">Colletotrichum chrysophilum</name>
    <dbReference type="NCBI Taxonomy" id="1836956"/>
    <lineage>
        <taxon>Eukaryota</taxon>
        <taxon>Fungi</taxon>
        <taxon>Dikarya</taxon>
        <taxon>Ascomycota</taxon>
        <taxon>Pezizomycotina</taxon>
        <taxon>Sordariomycetes</taxon>
        <taxon>Hypocreomycetidae</taxon>
        <taxon>Glomerellales</taxon>
        <taxon>Glomerellaceae</taxon>
        <taxon>Colletotrichum</taxon>
        <taxon>Colletotrichum gloeosporioides species complex</taxon>
    </lineage>
</organism>